<gene>
    <name evidence="8" type="ORF">BQ4739_LOCUS17076</name>
</gene>
<sequence>MALYLKQEAGGEEGNIRGLVENCAHNDDITPLVRLLFEAQSLADSPSIITADGQQMVSIICSALRAVAADQGAAIDDVCHSNATAIAQTVAELEHMQSTVEDVKASLMGANQTMQQVGSNLVTNVQNVNRLAEVQDNLQQAAAAVRAAQGVLEQCMAAGQLINEHQLYPALCMLDKIRRKHLASLLSMLSNKGAPLIPSRRISSSSSSRHHVSAAQQQQQLQAQRAAAAASAAAAMKRLSGRDLEHLQQLHAFFSGLVDDMAAAVQRLALQGFHQWLVSMRACARDVGLLAIQAALVERCREEDLGAERKALLAALAAPGGRSVRDIAAELAKSPFRQDLLKEASPDADKQQQAVQQDNNNNGGSSSSAAGFSSVTGSGSGSFTSADASSLRELLKRPSRKWVPAAAPLAEVSSLPGQLPDLEELFPGEPQRAIHALVQQQKQRRSSSVAVSGRSSPQRQQQQQEPPQRQPIYSLLDVDMAGCHAAVHVAKSLGCLDAFRQHYLDQRRLQVSADLQPPQDFLESHRAYLAQVAGFFVIESYVQRVTDGLVGPAEGAALWAGAQRSLKATLEAAFDQLGTASLMLMVKDFVLLVCVALERAGYQVAPVIELLQATQARYHELLSAQLQGQVAAVVEADVLSELEIRSEAQHAATVAEYGLPWQLEGAGTGRRVQLSASGVPPLPYVAPFTCCVPEVLSLVRRYVIDSLAYLRGLHSPQELLPAVLHQRDRMLGKVLVEVLSLKARSVASEEMLRECMKVAANAWALSGALDGLDDWTIQQARPEWAAPQVAAPAPDSSQGSSRAGLSAAAAAAAKLARARNRKAAVASGALTNTVQAALRALQDASERDVLRSLTGRIEQLLEGSRKGDWCPGEALPASQSGWVDALLSYLQETFDAGLKLLPRFSVVHLMRLALRATATAAMRAFGPEGVKGFNLYAVEKLSINVATIERFAGRWGVASLADELAEPNQLCRLLLSSKLEDILEPQLRRQRYSALELSAVALALDKYRELPQQAKRRPEWPTKKAVDAVAKQLRAQMVSGAAGMRGLDDA</sequence>
<evidence type="ECO:0000256" key="4">
    <source>
        <dbReference type="ARBA" id="ARBA00023054"/>
    </source>
</evidence>
<evidence type="ECO:0000256" key="3">
    <source>
        <dbReference type="ARBA" id="ARBA00022483"/>
    </source>
</evidence>
<comment type="similarity">
    <text evidence="1">Belongs to the SEC15 family.</text>
</comment>
<dbReference type="AlphaFoldDB" id="A0A383WHW2"/>
<dbReference type="PANTHER" id="PTHR12702">
    <property type="entry name" value="SEC15"/>
    <property type="match status" value="1"/>
</dbReference>
<feature type="region of interest" description="Disordered" evidence="5">
    <location>
        <begin position="440"/>
        <end position="468"/>
    </location>
</feature>
<reference evidence="8 9" key="1">
    <citation type="submission" date="2016-10" db="EMBL/GenBank/DDBJ databases">
        <authorList>
            <person name="Cai Z."/>
        </authorList>
    </citation>
    <scope>NUCLEOTIDE SEQUENCE [LARGE SCALE GENOMIC DNA]</scope>
</reference>
<dbReference type="GO" id="GO:0016020">
    <property type="term" value="C:membrane"/>
    <property type="evidence" value="ECO:0007669"/>
    <property type="project" value="TreeGrafter"/>
</dbReference>
<dbReference type="PANTHER" id="PTHR12702:SF0">
    <property type="entry name" value="EXOCYST COMPLEX COMPONENT 6"/>
    <property type="match status" value="1"/>
</dbReference>
<feature type="compositionally biased region" description="Low complexity" evidence="5">
    <location>
        <begin position="351"/>
        <end position="383"/>
    </location>
</feature>
<dbReference type="STRING" id="3088.A0A383WHW2"/>
<dbReference type="GO" id="GO:0090522">
    <property type="term" value="P:vesicle tethering involved in exocytosis"/>
    <property type="evidence" value="ECO:0007669"/>
    <property type="project" value="InterPro"/>
</dbReference>
<dbReference type="GO" id="GO:0006886">
    <property type="term" value="P:intracellular protein transport"/>
    <property type="evidence" value="ECO:0007669"/>
    <property type="project" value="InterPro"/>
</dbReference>
<feature type="region of interest" description="Disordered" evidence="5">
    <location>
        <begin position="344"/>
        <end position="383"/>
    </location>
</feature>
<evidence type="ECO:0000259" key="7">
    <source>
        <dbReference type="Pfam" id="PF20651"/>
    </source>
</evidence>
<evidence type="ECO:0000256" key="1">
    <source>
        <dbReference type="ARBA" id="ARBA00007944"/>
    </source>
</evidence>
<evidence type="ECO:0000256" key="2">
    <source>
        <dbReference type="ARBA" id="ARBA00022448"/>
    </source>
</evidence>
<dbReference type="Pfam" id="PF04091">
    <property type="entry name" value="Sec15_C"/>
    <property type="match status" value="1"/>
</dbReference>
<dbReference type="Pfam" id="PF20651">
    <property type="entry name" value="EXOC6_Sec15_N"/>
    <property type="match status" value="1"/>
</dbReference>
<organism evidence="8 9">
    <name type="scientific">Tetradesmus obliquus</name>
    <name type="common">Green alga</name>
    <name type="synonym">Acutodesmus obliquus</name>
    <dbReference type="NCBI Taxonomy" id="3088"/>
    <lineage>
        <taxon>Eukaryota</taxon>
        <taxon>Viridiplantae</taxon>
        <taxon>Chlorophyta</taxon>
        <taxon>core chlorophytes</taxon>
        <taxon>Chlorophyceae</taxon>
        <taxon>CS clade</taxon>
        <taxon>Sphaeropleales</taxon>
        <taxon>Scenedesmaceae</taxon>
        <taxon>Tetradesmus</taxon>
    </lineage>
</organism>
<dbReference type="Gene3D" id="1.10.357.30">
    <property type="entry name" value="Exocyst complex subunit Sec15 C-terminal domain, N-terminal subdomain"/>
    <property type="match status" value="1"/>
</dbReference>
<keyword evidence="3" id="KW-0268">Exocytosis</keyword>
<accession>A0A383WHW2</accession>
<dbReference type="InterPro" id="IPR046361">
    <property type="entry name" value="EXOC6/Sec15_C"/>
</dbReference>
<dbReference type="InterPro" id="IPR048359">
    <property type="entry name" value="EXOC6_Sec15_N"/>
</dbReference>
<evidence type="ECO:0000313" key="9">
    <source>
        <dbReference type="Proteomes" id="UP000256970"/>
    </source>
</evidence>
<keyword evidence="9" id="KW-1185">Reference proteome</keyword>
<dbReference type="InterPro" id="IPR007225">
    <property type="entry name" value="EXOC6/Sec15"/>
</dbReference>
<feature type="domain" description="Exocyst complex component EXOC6/Sec15 N-terminal" evidence="7">
    <location>
        <begin position="64"/>
        <end position="185"/>
    </location>
</feature>
<keyword evidence="4" id="KW-0175">Coiled coil</keyword>
<dbReference type="GO" id="GO:0006893">
    <property type="term" value="P:Golgi to plasma membrane transport"/>
    <property type="evidence" value="ECO:0007669"/>
    <property type="project" value="TreeGrafter"/>
</dbReference>
<proteinExistence type="inferred from homology"/>
<dbReference type="GO" id="GO:0000145">
    <property type="term" value="C:exocyst"/>
    <property type="evidence" value="ECO:0007669"/>
    <property type="project" value="TreeGrafter"/>
</dbReference>
<evidence type="ECO:0000313" key="8">
    <source>
        <dbReference type="EMBL" id="SZX76704.1"/>
    </source>
</evidence>
<evidence type="ECO:0000259" key="6">
    <source>
        <dbReference type="Pfam" id="PF04091"/>
    </source>
</evidence>
<dbReference type="Proteomes" id="UP000256970">
    <property type="component" value="Unassembled WGS sequence"/>
</dbReference>
<dbReference type="InterPro" id="IPR042045">
    <property type="entry name" value="EXOC6/Sec15_C_dom1"/>
</dbReference>
<evidence type="ECO:0000256" key="5">
    <source>
        <dbReference type="SAM" id="MobiDB-lite"/>
    </source>
</evidence>
<dbReference type="EMBL" id="FNXT01001265">
    <property type="protein sequence ID" value="SZX76704.1"/>
    <property type="molecule type" value="Genomic_DNA"/>
</dbReference>
<dbReference type="Gene3D" id="1.20.58.670">
    <property type="entry name" value="Dsl1p vesicle tethering complex, Tip20p subunit, domain D"/>
    <property type="match status" value="1"/>
</dbReference>
<feature type="domain" description="Exocyst complex subunit EXOC6/Sec15 C-terminal" evidence="6">
    <location>
        <begin position="608"/>
        <end position="1006"/>
    </location>
</feature>
<name>A0A383WHW2_TETOB</name>
<protein>
    <submittedName>
        <fullName evidence="8">Uncharacterized protein</fullName>
    </submittedName>
</protein>
<feature type="region of interest" description="Disordered" evidence="5">
    <location>
        <begin position="197"/>
        <end position="218"/>
    </location>
</feature>
<dbReference type="InterPro" id="IPR042044">
    <property type="entry name" value="EXOC6PINT-1/Sec15/Tip20_C_dom2"/>
</dbReference>
<keyword evidence="2" id="KW-0813">Transport</keyword>